<dbReference type="Pfam" id="PF00087">
    <property type="entry name" value="Toxin_TOLIP"/>
    <property type="match status" value="1"/>
</dbReference>
<comment type="subcellular location">
    <subcellularLocation>
        <location evidence="1">Secreted</location>
    </subcellularLocation>
</comment>
<dbReference type="SUPFAM" id="SSF57302">
    <property type="entry name" value="Snake toxin-like"/>
    <property type="match status" value="1"/>
</dbReference>
<dbReference type="InterPro" id="IPR050918">
    <property type="entry name" value="CNF-like_PLA2_Inhibitor"/>
</dbReference>
<name>A0A3P9L9J8_ORYLA</name>
<dbReference type="Ensembl" id="ENSORLT00020025876.1">
    <property type="protein sequence ID" value="ENSORLP00020017351.1"/>
    <property type="gene ID" value="ENSORLG00020018374.1"/>
</dbReference>
<feature type="domain" description="Snake toxin/toxin-like" evidence="3">
    <location>
        <begin position="127"/>
        <end position="195"/>
    </location>
</feature>
<evidence type="ECO:0000256" key="1">
    <source>
        <dbReference type="ARBA" id="ARBA00004613"/>
    </source>
</evidence>
<reference key="1">
    <citation type="journal article" date="2007" name="Nature">
        <title>The medaka draft genome and insights into vertebrate genome evolution.</title>
        <authorList>
            <person name="Kasahara M."/>
            <person name="Naruse K."/>
            <person name="Sasaki S."/>
            <person name="Nakatani Y."/>
            <person name="Qu W."/>
            <person name="Ahsan B."/>
            <person name="Yamada T."/>
            <person name="Nagayasu Y."/>
            <person name="Doi K."/>
            <person name="Kasai Y."/>
            <person name="Jindo T."/>
            <person name="Kobayashi D."/>
            <person name="Shimada A."/>
            <person name="Toyoda A."/>
            <person name="Kuroki Y."/>
            <person name="Fujiyama A."/>
            <person name="Sasaki T."/>
            <person name="Shimizu A."/>
            <person name="Asakawa S."/>
            <person name="Shimizu N."/>
            <person name="Hashimoto S."/>
            <person name="Yang J."/>
            <person name="Lee Y."/>
            <person name="Matsushima K."/>
            <person name="Sugano S."/>
            <person name="Sakaizumi M."/>
            <person name="Narita T."/>
            <person name="Ohishi K."/>
            <person name="Haga S."/>
            <person name="Ohta F."/>
            <person name="Nomoto H."/>
            <person name="Nogata K."/>
            <person name="Morishita T."/>
            <person name="Endo T."/>
            <person name="Shin-I T."/>
            <person name="Takeda H."/>
            <person name="Morishita S."/>
            <person name="Kohara Y."/>
        </authorList>
    </citation>
    <scope>NUCLEOTIDE SEQUENCE [LARGE SCALE GENOMIC DNA]</scope>
    <source>
        <strain>Hd-rR</strain>
    </source>
</reference>
<sequence length="258" mass="28181">SSFFLYLRLRVLLKTETIQGPANASPSRTPVTADALKCHCDLSQGGVNCESKEETCGVLSKCASIYQNEYKIYDNVQLKTCVKYTECGEYSVTIGDYYNNWVVDCCEEDFCNSGNANEPPKSGPNGLECYACDREGCNKRLRCEGNQNRCVTGFDRNFTMVTKGCVSESLCSYRGDQQIALPIDLSYCCEGNLCNADSTPKPVTHLKPVTVPKPVTLLKPESNPKDVTSKQNTNGGNCSCSGSASLLAVLLTALVWFS</sequence>
<dbReference type="InterPro" id="IPR035076">
    <property type="entry name" value="Toxin/TOLIP"/>
</dbReference>
<evidence type="ECO:0000259" key="3">
    <source>
        <dbReference type="Pfam" id="PF00087"/>
    </source>
</evidence>
<organism evidence="4 5">
    <name type="scientific">Oryzias latipes</name>
    <name type="common">Japanese rice fish</name>
    <name type="synonym">Japanese killifish</name>
    <dbReference type="NCBI Taxonomy" id="8090"/>
    <lineage>
        <taxon>Eukaryota</taxon>
        <taxon>Metazoa</taxon>
        <taxon>Chordata</taxon>
        <taxon>Craniata</taxon>
        <taxon>Vertebrata</taxon>
        <taxon>Euteleostomi</taxon>
        <taxon>Actinopterygii</taxon>
        <taxon>Neopterygii</taxon>
        <taxon>Teleostei</taxon>
        <taxon>Neoteleostei</taxon>
        <taxon>Acanthomorphata</taxon>
        <taxon>Ovalentaria</taxon>
        <taxon>Atherinomorphae</taxon>
        <taxon>Beloniformes</taxon>
        <taxon>Adrianichthyidae</taxon>
        <taxon>Oryziinae</taxon>
        <taxon>Oryzias</taxon>
    </lineage>
</organism>
<accession>A0A3P9L9J8</accession>
<dbReference type="GO" id="GO:0005576">
    <property type="term" value="C:extracellular region"/>
    <property type="evidence" value="ECO:0007669"/>
    <property type="project" value="UniProtKB-SubCell"/>
</dbReference>
<dbReference type="Proteomes" id="UP000265180">
    <property type="component" value="Chromosome 16"/>
</dbReference>
<dbReference type="Gene3D" id="2.10.60.10">
    <property type="entry name" value="CD59"/>
    <property type="match status" value="2"/>
</dbReference>
<keyword evidence="2" id="KW-0964">Secreted</keyword>
<protein>
    <recommendedName>
        <fullName evidence="3">Snake toxin/toxin-like domain-containing protein</fullName>
    </recommendedName>
</protein>
<reference evidence="4 5" key="2">
    <citation type="submission" date="2017-04" db="EMBL/GenBank/DDBJ databases">
        <title>CpG methylation of centromeres and impact of large insertions on vertebrate speciation.</title>
        <authorList>
            <person name="Ichikawa K."/>
            <person name="Yoshimura J."/>
            <person name="Morishita S."/>
        </authorList>
    </citation>
    <scope>NUCLEOTIDE SEQUENCE</scope>
    <source>
        <strain evidence="4 5">HNI</strain>
    </source>
</reference>
<dbReference type="PANTHER" id="PTHR20914:SF26">
    <property type="entry name" value="PHOSPHOLIPASE A2 INHIBITOR CNF-LIKE"/>
    <property type="match status" value="1"/>
</dbReference>
<evidence type="ECO:0000313" key="5">
    <source>
        <dbReference type="Proteomes" id="UP000265180"/>
    </source>
</evidence>
<dbReference type="PANTHER" id="PTHR20914">
    <property type="entry name" value="LY6/PLAUR DOMAIN-CONTAINING PROTEIN 8"/>
    <property type="match status" value="1"/>
</dbReference>
<evidence type="ECO:0000256" key="2">
    <source>
        <dbReference type="ARBA" id="ARBA00022525"/>
    </source>
</evidence>
<evidence type="ECO:0000313" key="4">
    <source>
        <dbReference type="Ensembl" id="ENSORLP00020017351.1"/>
    </source>
</evidence>
<proteinExistence type="predicted"/>
<dbReference type="AlphaFoldDB" id="A0A3P9L9J8"/>
<reference evidence="4" key="4">
    <citation type="submission" date="2025-09" db="UniProtKB">
        <authorList>
            <consortium name="Ensembl"/>
        </authorList>
    </citation>
    <scope>IDENTIFICATION</scope>
    <source>
        <strain evidence="4">HNI</strain>
    </source>
</reference>
<reference evidence="4" key="3">
    <citation type="submission" date="2025-08" db="UniProtKB">
        <authorList>
            <consortium name="Ensembl"/>
        </authorList>
    </citation>
    <scope>IDENTIFICATION</scope>
    <source>
        <strain evidence="4">HNI</strain>
    </source>
</reference>
<dbReference type="InterPro" id="IPR045860">
    <property type="entry name" value="Snake_toxin-like_sf"/>
</dbReference>